<dbReference type="Proteomes" id="UP000007264">
    <property type="component" value="Unassembled WGS sequence"/>
</dbReference>
<comment type="caution">
    <text evidence="1">The sequence shown here is derived from an EMBL/GenBank/DDBJ whole genome shotgun (WGS) entry which is preliminary data.</text>
</comment>
<evidence type="ECO:0000313" key="2">
    <source>
        <dbReference type="Proteomes" id="UP000007264"/>
    </source>
</evidence>
<evidence type="ECO:0000313" key="1">
    <source>
        <dbReference type="EMBL" id="EIE24053.1"/>
    </source>
</evidence>
<dbReference type="KEGG" id="csl:COCSUDRAFT_62576"/>
<dbReference type="GeneID" id="17042051"/>
<dbReference type="OrthoDB" id="510159at2759"/>
<name>I0Z084_COCSC</name>
<organism evidence="1 2">
    <name type="scientific">Coccomyxa subellipsoidea (strain C-169)</name>
    <name type="common">Green microalga</name>
    <dbReference type="NCBI Taxonomy" id="574566"/>
    <lineage>
        <taxon>Eukaryota</taxon>
        <taxon>Viridiplantae</taxon>
        <taxon>Chlorophyta</taxon>
        <taxon>core chlorophytes</taxon>
        <taxon>Trebouxiophyceae</taxon>
        <taxon>Trebouxiophyceae incertae sedis</taxon>
        <taxon>Coccomyxaceae</taxon>
        <taxon>Coccomyxa</taxon>
        <taxon>Coccomyxa subellipsoidea</taxon>
    </lineage>
</organism>
<sequence>MGEQLVYIAGLTVGAQIVFGDQVKADTYRRLDTLPDLVDLDQAFGQQSSLNYEEMVSGRPAVAPLAKRGCVEHILLTERDAVLCRSLAQAARAQNPSAQPLVVGAVGEAHLEGIADLWEGRRWQDVIDEMGTGTGRAQKFRHAKPGAEGVRRALLESVIRLSCRDSVSSDLASNLGPLPEDELASYQFTHELYGSTRMLLACLTREQLTQVCSGWRCDMEEVLAPVRQARPVNGGSGCDLDLILELRTLHFELPN</sequence>
<gene>
    <name evidence="1" type="ORF">COCSUDRAFT_62576</name>
</gene>
<reference evidence="1 2" key="1">
    <citation type="journal article" date="2012" name="Genome Biol.">
        <title>The genome of the polar eukaryotic microalga coccomyxa subellipsoidea reveals traits of cold adaptation.</title>
        <authorList>
            <person name="Blanc G."/>
            <person name="Agarkova I."/>
            <person name="Grimwood J."/>
            <person name="Kuo A."/>
            <person name="Brueggeman A."/>
            <person name="Dunigan D."/>
            <person name="Gurnon J."/>
            <person name="Ladunga I."/>
            <person name="Lindquist E."/>
            <person name="Lucas S."/>
            <person name="Pangilinan J."/>
            <person name="Proschold T."/>
            <person name="Salamov A."/>
            <person name="Schmutz J."/>
            <person name="Weeks D."/>
            <person name="Yamada T."/>
            <person name="Claverie J.M."/>
            <person name="Grigoriev I."/>
            <person name="Van Etten J."/>
            <person name="Lomsadze A."/>
            <person name="Borodovsky M."/>
        </authorList>
    </citation>
    <scope>NUCLEOTIDE SEQUENCE [LARGE SCALE GENOMIC DNA]</scope>
    <source>
        <strain evidence="1 2">C-169</strain>
    </source>
</reference>
<accession>I0Z084</accession>
<proteinExistence type="predicted"/>
<keyword evidence="2" id="KW-1185">Reference proteome</keyword>
<dbReference type="EMBL" id="AGSI01000006">
    <property type="protein sequence ID" value="EIE24053.1"/>
    <property type="molecule type" value="Genomic_DNA"/>
</dbReference>
<protein>
    <submittedName>
        <fullName evidence="1">Uncharacterized protein</fullName>
    </submittedName>
</protein>
<dbReference type="RefSeq" id="XP_005648597.1">
    <property type="nucleotide sequence ID" value="XM_005648540.1"/>
</dbReference>
<dbReference type="eggNOG" id="ENOG502S4AI">
    <property type="taxonomic scope" value="Eukaryota"/>
</dbReference>
<dbReference type="AlphaFoldDB" id="I0Z084"/>